<dbReference type="Gene3D" id="3.30.1690.10">
    <property type="entry name" value="TcpA-like pilin"/>
    <property type="match status" value="1"/>
</dbReference>
<comment type="subcellular location">
    <subcellularLocation>
        <location evidence="1">Membrane</location>
        <topology evidence="1">Single-pass membrane protein</topology>
    </subcellularLocation>
</comment>
<name>A0A5U6HHK2_SALPO</name>
<evidence type="ECO:0000313" key="4">
    <source>
        <dbReference type="EMBL" id="EBQ9427712.1"/>
    </source>
</evidence>
<dbReference type="GO" id="GO:0016020">
    <property type="term" value="C:membrane"/>
    <property type="evidence" value="ECO:0007669"/>
    <property type="project" value="UniProtKB-SubCell"/>
</dbReference>
<evidence type="ECO:0000259" key="3">
    <source>
        <dbReference type="Pfam" id="PF08805"/>
    </source>
</evidence>
<reference evidence="4" key="1">
    <citation type="submission" date="2018-05" db="EMBL/GenBank/DDBJ databases">
        <authorList>
            <person name="Ashton P.M."/>
            <person name="Dallman T."/>
            <person name="Nair S."/>
            <person name="De Pinna E."/>
            <person name="Peters T."/>
            <person name="Grant K."/>
        </authorList>
    </citation>
    <scope>NUCLEOTIDE SEQUENCE</scope>
    <source>
        <strain evidence="4">381328</strain>
    </source>
</reference>
<feature type="transmembrane region" description="Helical" evidence="2">
    <location>
        <begin position="24"/>
        <end position="48"/>
    </location>
</feature>
<sequence length="195" mass="20432">MCLKRKLMAKLIVKEEEKRSNEDGFTLIEAMVVMIVGVMVLAGAAAGINKLFVANNVSTEAQNIQSIAANMKTVASSEGGYDSIAGNKEAIDLHVFPTNMKINGTDVRNVWGGSVTVAGTADSYTLTYPSVPAEECIQIASKLRNASWDSVATAPDTASGSDATANPSITPTTTLADIQTACGTKGKVIFTFVGH</sequence>
<evidence type="ECO:0000256" key="2">
    <source>
        <dbReference type="SAM" id="Phobius"/>
    </source>
</evidence>
<dbReference type="SUPFAM" id="SSF54523">
    <property type="entry name" value="Pili subunits"/>
    <property type="match status" value="1"/>
</dbReference>
<dbReference type="EMBL" id="AAGQQJ010000029">
    <property type="protein sequence ID" value="EBQ9427712.1"/>
    <property type="molecule type" value="Genomic_DNA"/>
</dbReference>
<dbReference type="AlphaFoldDB" id="A0A5U6HHK2"/>
<dbReference type="Pfam" id="PF08805">
    <property type="entry name" value="PilS"/>
    <property type="match status" value="1"/>
</dbReference>
<organism evidence="4">
    <name type="scientific">Salmonella potsdam</name>
    <dbReference type="NCBI Taxonomy" id="597"/>
    <lineage>
        <taxon>Bacteria</taxon>
        <taxon>Pseudomonadati</taxon>
        <taxon>Pseudomonadota</taxon>
        <taxon>Gammaproteobacteria</taxon>
        <taxon>Enterobacterales</taxon>
        <taxon>Enterobacteriaceae</taxon>
        <taxon>Salmonella</taxon>
    </lineage>
</organism>
<protein>
    <submittedName>
        <fullName evidence="4">Type IV prepilin</fullName>
    </submittedName>
</protein>
<keyword evidence="2" id="KW-0812">Transmembrane</keyword>
<proteinExistence type="predicted"/>
<feature type="domain" description="Type 4 secretion system PilS N-terminal" evidence="3">
    <location>
        <begin position="55"/>
        <end position="191"/>
    </location>
</feature>
<gene>
    <name evidence="4" type="ORF">DMA59_19100</name>
</gene>
<evidence type="ECO:0000256" key="1">
    <source>
        <dbReference type="ARBA" id="ARBA00004167"/>
    </source>
</evidence>
<dbReference type="InterPro" id="IPR014911">
    <property type="entry name" value="PilS_N"/>
</dbReference>
<comment type="caution">
    <text evidence="4">The sequence shown here is derived from an EMBL/GenBank/DDBJ whole genome shotgun (WGS) entry which is preliminary data.</text>
</comment>
<dbReference type="InterPro" id="IPR012902">
    <property type="entry name" value="N_methyl_site"/>
</dbReference>
<dbReference type="InterPro" id="IPR045584">
    <property type="entry name" value="Pilin-like"/>
</dbReference>
<accession>A0A5U6HHK2</accession>
<dbReference type="Pfam" id="PF07963">
    <property type="entry name" value="N_methyl"/>
    <property type="match status" value="1"/>
</dbReference>
<keyword evidence="2" id="KW-1133">Transmembrane helix</keyword>
<keyword evidence="2" id="KW-0472">Membrane</keyword>
<dbReference type="NCBIfam" id="TIGR02532">
    <property type="entry name" value="IV_pilin_GFxxxE"/>
    <property type="match status" value="1"/>
</dbReference>